<dbReference type="OrthoDB" id="546307at2759"/>
<dbReference type="AlphaFoldDB" id="A0A250XAK4"/>
<comment type="caution">
    <text evidence="1">The sequence shown here is derived from an EMBL/GenBank/DDBJ whole genome shotgun (WGS) entry which is preliminary data.</text>
</comment>
<dbReference type="InterPro" id="IPR038538">
    <property type="entry name" value="MTERF_sf"/>
</dbReference>
<accession>A0A250XAK4</accession>
<proteinExistence type="predicted"/>
<evidence type="ECO:0000313" key="2">
    <source>
        <dbReference type="Proteomes" id="UP000232323"/>
    </source>
</evidence>
<dbReference type="Gene3D" id="1.25.70.10">
    <property type="entry name" value="Transcription termination factor 3, mitochondrial"/>
    <property type="match status" value="1"/>
</dbReference>
<protein>
    <submittedName>
        <fullName evidence="1">Uncharacterized protein</fullName>
    </submittedName>
</protein>
<gene>
    <name evidence="1" type="ORF">CEUSTIGMA_g7573.t1</name>
</gene>
<reference evidence="1 2" key="1">
    <citation type="submission" date="2017-08" db="EMBL/GenBank/DDBJ databases">
        <title>Acidophilic green algal genome provides insights into adaptation to an acidic environment.</title>
        <authorList>
            <person name="Hirooka S."/>
            <person name="Hirose Y."/>
            <person name="Kanesaki Y."/>
            <person name="Higuchi S."/>
            <person name="Fujiwara T."/>
            <person name="Onuma R."/>
            <person name="Era A."/>
            <person name="Ohbayashi R."/>
            <person name="Uzuka A."/>
            <person name="Nozaki H."/>
            <person name="Yoshikawa H."/>
            <person name="Miyagishima S.Y."/>
        </authorList>
    </citation>
    <scope>NUCLEOTIDE SEQUENCE [LARGE SCALE GENOMIC DNA]</scope>
    <source>
        <strain evidence="1 2">NIES-2499</strain>
    </source>
</reference>
<evidence type="ECO:0000313" key="1">
    <source>
        <dbReference type="EMBL" id="GAX80135.1"/>
    </source>
</evidence>
<keyword evidence="2" id="KW-1185">Reference proteome</keyword>
<dbReference type="STRING" id="1157962.A0A250XAK4"/>
<organism evidence="1 2">
    <name type="scientific">Chlamydomonas eustigma</name>
    <dbReference type="NCBI Taxonomy" id="1157962"/>
    <lineage>
        <taxon>Eukaryota</taxon>
        <taxon>Viridiplantae</taxon>
        <taxon>Chlorophyta</taxon>
        <taxon>core chlorophytes</taxon>
        <taxon>Chlorophyceae</taxon>
        <taxon>CS clade</taxon>
        <taxon>Chlamydomonadales</taxon>
        <taxon>Chlamydomonadaceae</taxon>
        <taxon>Chlamydomonas</taxon>
    </lineage>
</organism>
<name>A0A250XAK4_9CHLO</name>
<sequence length="199" mass="23334">MIRRTPSLLHYSAEELIAKAEGARKILDLKPPELYMLLRKNPILMIMDTDIAKARLNKLHHVTPLDHQSSRHMVIKYPLVLNLETETIEALMGRLRNLAYTRAMWQQDFDNITSSLLAFFIRDRHDLLLRLEFLALTGECPMWCLREVFKPSNNLFARKNRGYRPWLHMRAVRKQRLLERAKASQRAAGSENPADDSFR</sequence>
<dbReference type="Proteomes" id="UP000232323">
    <property type="component" value="Unassembled WGS sequence"/>
</dbReference>
<dbReference type="EMBL" id="BEGY01000049">
    <property type="protein sequence ID" value="GAX80135.1"/>
    <property type="molecule type" value="Genomic_DNA"/>
</dbReference>